<dbReference type="Pfam" id="PF13556">
    <property type="entry name" value="HTH_30"/>
    <property type="match status" value="1"/>
</dbReference>
<evidence type="ECO:0000259" key="1">
    <source>
        <dbReference type="Pfam" id="PF07905"/>
    </source>
</evidence>
<accession>A0A4R6SID2</accession>
<dbReference type="InterPro" id="IPR012914">
    <property type="entry name" value="PucR_dom"/>
</dbReference>
<evidence type="ECO:0000259" key="2">
    <source>
        <dbReference type="Pfam" id="PF13556"/>
    </source>
</evidence>
<protein>
    <submittedName>
        <fullName evidence="3">PucR-like helix-turn-helix protein</fullName>
    </submittedName>
</protein>
<reference evidence="3 4" key="1">
    <citation type="submission" date="2019-03" db="EMBL/GenBank/DDBJ databases">
        <title>Genomic Encyclopedia of Type Strains, Phase IV (KMG-IV): sequencing the most valuable type-strain genomes for metagenomic binning, comparative biology and taxonomic classification.</title>
        <authorList>
            <person name="Goeker M."/>
        </authorList>
    </citation>
    <scope>NUCLEOTIDE SEQUENCE [LARGE SCALE GENOMIC DNA]</scope>
    <source>
        <strain evidence="3 4">DSM 45361</strain>
    </source>
</reference>
<dbReference type="AlphaFoldDB" id="A0A4R6SID2"/>
<evidence type="ECO:0000313" key="3">
    <source>
        <dbReference type="EMBL" id="TDQ01584.1"/>
    </source>
</evidence>
<dbReference type="Pfam" id="PF07905">
    <property type="entry name" value="PucR"/>
    <property type="match status" value="1"/>
</dbReference>
<proteinExistence type="predicted"/>
<name>A0A4R6SID2_LABRH</name>
<comment type="caution">
    <text evidence="3">The sequence shown here is derived from an EMBL/GenBank/DDBJ whole genome shotgun (WGS) entry which is preliminary data.</text>
</comment>
<dbReference type="PANTHER" id="PTHR33744">
    <property type="entry name" value="CARBOHYDRATE DIACID REGULATOR"/>
    <property type="match status" value="1"/>
</dbReference>
<keyword evidence="4" id="KW-1185">Reference proteome</keyword>
<organism evidence="3 4">
    <name type="scientific">Labedaea rhizosphaerae</name>
    <dbReference type="NCBI Taxonomy" id="598644"/>
    <lineage>
        <taxon>Bacteria</taxon>
        <taxon>Bacillati</taxon>
        <taxon>Actinomycetota</taxon>
        <taxon>Actinomycetes</taxon>
        <taxon>Pseudonocardiales</taxon>
        <taxon>Pseudonocardiaceae</taxon>
        <taxon>Labedaea</taxon>
    </lineage>
</organism>
<feature type="domain" description="PucR C-terminal helix-turn-helix" evidence="2">
    <location>
        <begin position="467"/>
        <end position="523"/>
    </location>
</feature>
<dbReference type="PANTHER" id="PTHR33744:SF17">
    <property type="entry name" value="CONSERVED PROTEIN"/>
    <property type="match status" value="1"/>
</dbReference>
<dbReference type="Gene3D" id="1.10.10.2840">
    <property type="entry name" value="PucR C-terminal helix-turn-helix domain"/>
    <property type="match status" value="1"/>
</dbReference>
<dbReference type="EMBL" id="SNXZ01000002">
    <property type="protein sequence ID" value="TDQ01584.1"/>
    <property type="molecule type" value="Genomic_DNA"/>
</dbReference>
<dbReference type="InterPro" id="IPR051448">
    <property type="entry name" value="CdaR-like_regulators"/>
</dbReference>
<dbReference type="InterPro" id="IPR025736">
    <property type="entry name" value="PucR_C-HTH_dom"/>
</dbReference>
<gene>
    <name evidence="3" type="ORF">EV186_1021453</name>
</gene>
<dbReference type="InterPro" id="IPR042070">
    <property type="entry name" value="PucR_C-HTH_sf"/>
</dbReference>
<evidence type="ECO:0000313" key="4">
    <source>
        <dbReference type="Proteomes" id="UP000295444"/>
    </source>
</evidence>
<dbReference type="Proteomes" id="UP000295444">
    <property type="component" value="Unassembled WGS sequence"/>
</dbReference>
<feature type="domain" description="Purine catabolism PurC-like" evidence="1">
    <location>
        <begin position="16"/>
        <end position="130"/>
    </location>
</feature>
<sequence length="526" mass="55992">MGCFLWFPPTVRLSALLAAEQLGLRVLVGEDQLDRQFERVFTATLRDPRRYLTGGELVLSGMEWWQTPEESEAFVAALADADVAALGAGTADQSSGPVPDHMVQACRRHQVPLIEVPVTVSFATISEQVVLWLAAERAERVPGAGRFLDRYRKLVAAVAEGGGVSTLLSAGAAELDAPCWVLGASGRVVAGAGPLSASVRGVLAERFLQADQLPKVVRVDDRPVTLLSATARASHRVVSWFLVVDGDHQDWDSVRRELAGELATLIGLERSRLDEQRRLDAVAASPVLRLAAGSTGDVTSQLPELDLAAGDPVCAVSASVQGGSPGLAAALLTELLAPFGRRATVAEVEGETFGVARISPSDGLGSSLVTDIRAAVSVLDVALGSARLAVGASRLVDAANLRSAVHEARHARKLAELSPGRTTVVAGDDVASHLLLLAAVPEDLRASFRSRVLGPVLEYDAAHRSELVRTLRVFLRNSGSWTQTAADLHVHVNTLRYRIGRVAELTGRDLSLFPDRVDLYLALDQD</sequence>